<keyword evidence="1" id="KW-0732">Signal</keyword>
<evidence type="ECO:0000313" key="2">
    <source>
        <dbReference type="EMBL" id="UUY50395.1"/>
    </source>
</evidence>
<dbReference type="PROSITE" id="PS51257">
    <property type="entry name" value="PROKAR_LIPOPROTEIN"/>
    <property type="match status" value="1"/>
</dbReference>
<protein>
    <recommendedName>
        <fullName evidence="4">Lipoprotein</fullName>
    </recommendedName>
</protein>
<feature type="chain" id="PRO_5046250483" description="Lipoprotein" evidence="1">
    <location>
        <begin position="30"/>
        <end position="176"/>
    </location>
</feature>
<accession>A0ABY5Q2E6</accession>
<organism evidence="2 3">
    <name type="scientific">Streptomyces yangpuensis</name>
    <dbReference type="NCBI Taxonomy" id="1648182"/>
    <lineage>
        <taxon>Bacteria</taxon>
        <taxon>Bacillati</taxon>
        <taxon>Actinomycetota</taxon>
        <taxon>Actinomycetes</taxon>
        <taxon>Kitasatosporales</taxon>
        <taxon>Streptomycetaceae</taxon>
        <taxon>Streptomyces</taxon>
    </lineage>
</organism>
<feature type="signal peptide" evidence="1">
    <location>
        <begin position="1"/>
        <end position="29"/>
    </location>
</feature>
<gene>
    <name evidence="2" type="ORF">NRK68_26120</name>
</gene>
<dbReference type="RefSeq" id="WP_257856920.1">
    <property type="nucleotide sequence ID" value="NZ_CP102514.1"/>
</dbReference>
<sequence length="176" mass="18918">MRQSPSLRAVLAAALALTVLTGCSSEYDADDARYATGYGSHEPLAVVGYPTTGSLGITQEVVWQIADGNAGELARLADDHDRSSPEKTAANWIAAFGKGARGKVTAEFYDEGSVRQTVVLYFHGTEQVKHINVRVVGGGNKDEWRVVMTEPDPAEARTVLPWVPRKPGELGSKTPH</sequence>
<dbReference type="GeneID" id="95576999"/>
<keyword evidence="3" id="KW-1185">Reference proteome</keyword>
<reference evidence="2" key="1">
    <citation type="submission" date="2022-08" db="EMBL/GenBank/DDBJ databases">
        <authorList>
            <person name="Tian L."/>
        </authorList>
    </citation>
    <scope>NUCLEOTIDE SEQUENCE</scope>
    <source>
        <strain evidence="2">CM253</strain>
    </source>
</reference>
<dbReference type="Proteomes" id="UP001057738">
    <property type="component" value="Chromosome"/>
</dbReference>
<evidence type="ECO:0008006" key="4">
    <source>
        <dbReference type="Google" id="ProtNLM"/>
    </source>
</evidence>
<name>A0ABY5Q2E6_9ACTN</name>
<proteinExistence type="predicted"/>
<evidence type="ECO:0000313" key="3">
    <source>
        <dbReference type="Proteomes" id="UP001057738"/>
    </source>
</evidence>
<dbReference type="EMBL" id="CP102514">
    <property type="protein sequence ID" value="UUY50395.1"/>
    <property type="molecule type" value="Genomic_DNA"/>
</dbReference>
<evidence type="ECO:0000256" key="1">
    <source>
        <dbReference type="SAM" id="SignalP"/>
    </source>
</evidence>